<dbReference type="EMBL" id="JASCZI010000057">
    <property type="protein sequence ID" value="MED6107926.1"/>
    <property type="molecule type" value="Genomic_DNA"/>
</dbReference>
<sequence>MEEQFIPANQQGKQQHNRQENSSTNTRRVSWRSPPSNWIKVNTDAVEGVFSRVKSNQISFNSSKKFNVRVTISNRSGFTWTSRDGNRVADLVASMAATNNLRPNWMFRPPIQVMEALRCELLRGKNLKTIACVFQLRKHPLANSTSNDKV</sequence>
<protein>
    <recommendedName>
        <fullName evidence="4">RNase H type-1 domain-containing protein</fullName>
    </recommendedName>
</protein>
<evidence type="ECO:0000313" key="2">
    <source>
        <dbReference type="EMBL" id="MED6107926.1"/>
    </source>
</evidence>
<feature type="region of interest" description="Disordered" evidence="1">
    <location>
        <begin position="1"/>
        <end position="35"/>
    </location>
</feature>
<evidence type="ECO:0000256" key="1">
    <source>
        <dbReference type="SAM" id="MobiDB-lite"/>
    </source>
</evidence>
<comment type="caution">
    <text evidence="2">The sequence shown here is derived from an EMBL/GenBank/DDBJ whole genome shotgun (WGS) entry which is preliminary data.</text>
</comment>
<evidence type="ECO:0000313" key="3">
    <source>
        <dbReference type="Proteomes" id="UP001341840"/>
    </source>
</evidence>
<feature type="compositionally biased region" description="Polar residues" evidence="1">
    <location>
        <begin position="7"/>
        <end position="35"/>
    </location>
</feature>
<keyword evidence="3" id="KW-1185">Reference proteome</keyword>
<dbReference type="Proteomes" id="UP001341840">
    <property type="component" value="Unassembled WGS sequence"/>
</dbReference>
<name>A0ABU6Q7Y9_9FABA</name>
<evidence type="ECO:0008006" key="4">
    <source>
        <dbReference type="Google" id="ProtNLM"/>
    </source>
</evidence>
<reference evidence="2 3" key="1">
    <citation type="journal article" date="2023" name="Plants (Basel)">
        <title>Bridging the Gap: Combining Genomics and Transcriptomics Approaches to Understand Stylosanthes scabra, an Orphan Legume from the Brazilian Caatinga.</title>
        <authorList>
            <person name="Ferreira-Neto J.R.C."/>
            <person name="da Silva M.D."/>
            <person name="Binneck E."/>
            <person name="de Melo N.F."/>
            <person name="da Silva R.H."/>
            <person name="de Melo A.L.T.M."/>
            <person name="Pandolfi V."/>
            <person name="Bustamante F.O."/>
            <person name="Brasileiro-Vidal A.C."/>
            <person name="Benko-Iseppon A.M."/>
        </authorList>
    </citation>
    <scope>NUCLEOTIDE SEQUENCE [LARGE SCALE GENOMIC DNA]</scope>
    <source>
        <tissue evidence="2">Leaves</tissue>
    </source>
</reference>
<organism evidence="2 3">
    <name type="scientific">Stylosanthes scabra</name>
    <dbReference type="NCBI Taxonomy" id="79078"/>
    <lineage>
        <taxon>Eukaryota</taxon>
        <taxon>Viridiplantae</taxon>
        <taxon>Streptophyta</taxon>
        <taxon>Embryophyta</taxon>
        <taxon>Tracheophyta</taxon>
        <taxon>Spermatophyta</taxon>
        <taxon>Magnoliopsida</taxon>
        <taxon>eudicotyledons</taxon>
        <taxon>Gunneridae</taxon>
        <taxon>Pentapetalae</taxon>
        <taxon>rosids</taxon>
        <taxon>fabids</taxon>
        <taxon>Fabales</taxon>
        <taxon>Fabaceae</taxon>
        <taxon>Papilionoideae</taxon>
        <taxon>50 kb inversion clade</taxon>
        <taxon>dalbergioids sensu lato</taxon>
        <taxon>Dalbergieae</taxon>
        <taxon>Pterocarpus clade</taxon>
        <taxon>Stylosanthes</taxon>
    </lineage>
</organism>
<gene>
    <name evidence="2" type="ORF">PIB30_018768</name>
</gene>
<accession>A0ABU6Q7Y9</accession>
<proteinExistence type="predicted"/>